<feature type="compositionally biased region" description="Low complexity" evidence="1">
    <location>
        <begin position="376"/>
        <end position="390"/>
    </location>
</feature>
<proteinExistence type="predicted"/>
<evidence type="ECO:0000256" key="1">
    <source>
        <dbReference type="SAM" id="MobiDB-lite"/>
    </source>
</evidence>
<feature type="region of interest" description="Disordered" evidence="1">
    <location>
        <begin position="374"/>
        <end position="401"/>
    </location>
</feature>
<reference evidence="3" key="1">
    <citation type="journal article" date="2019" name="Int. J. Syst. Evol. Microbiol.">
        <title>The Global Catalogue of Microorganisms (GCM) 10K type strain sequencing project: providing services to taxonomists for standard genome sequencing and annotation.</title>
        <authorList>
            <consortium name="The Broad Institute Genomics Platform"/>
            <consortium name="The Broad Institute Genome Sequencing Center for Infectious Disease"/>
            <person name="Wu L."/>
            <person name="Ma J."/>
        </authorList>
    </citation>
    <scope>NUCLEOTIDE SEQUENCE [LARGE SCALE GENOMIC DNA]</scope>
    <source>
        <strain evidence="3">JCM 16702</strain>
    </source>
</reference>
<dbReference type="RefSeq" id="WP_344954961.1">
    <property type="nucleotide sequence ID" value="NZ_BAAAZG010000047.1"/>
</dbReference>
<dbReference type="CDD" id="cd03801">
    <property type="entry name" value="GT4_PimA-like"/>
    <property type="match status" value="1"/>
</dbReference>
<dbReference type="Gene3D" id="3.40.50.2000">
    <property type="entry name" value="Glycogen Phosphorylase B"/>
    <property type="match status" value="2"/>
</dbReference>
<name>A0ABP7WNY3_9ACTN</name>
<evidence type="ECO:0000313" key="3">
    <source>
        <dbReference type="Proteomes" id="UP001500683"/>
    </source>
</evidence>
<sequence length="401" mass="42580">MDEGDERSVVVLAHPSPDLYGSDRMLVESVRALAAERRVVVTLPADGPLSGPLRDAGAEVVVLPVPVLRKAYMSPVGILRLTAASVRALPRAVRLLRRDRAAALYVNTVTIPLWLVAARLARVPALCHVHEAEEGVPRPVRAALAMPLRLARSVVVNSRASAAALGPVGRRARIIYNGVAEPDPAQVTEPRPVLDAPVRVTLVGRLSPRKGSDVAVRAVRLLRERGHDVTLTLVGNVFPGYEWFEEELRTLAGDDGAVEFAGFRPSVWDSFAAADVAVVPSRVEPFGNVAVEAMLAGRPVVASATQGLVEIVSDGDNGVLVPPDDPAALADGIARLLDDWDGALAMAKRARADAAHRFGEDRYHRELRAAVRALTSPGSAAASAPASDVPPSDPTRTQSSR</sequence>
<accession>A0ABP7WNY3</accession>
<comment type="caution">
    <text evidence="2">The sequence shown here is derived from an EMBL/GenBank/DDBJ whole genome shotgun (WGS) entry which is preliminary data.</text>
</comment>
<dbReference type="SUPFAM" id="SSF53756">
    <property type="entry name" value="UDP-Glycosyltransferase/glycogen phosphorylase"/>
    <property type="match status" value="1"/>
</dbReference>
<protein>
    <submittedName>
        <fullName evidence="2">Glycosyltransferase family 4 protein</fullName>
    </submittedName>
</protein>
<organism evidence="2 3">
    <name type="scientific">Actinomadura miaoliensis</name>
    <dbReference type="NCBI Taxonomy" id="430685"/>
    <lineage>
        <taxon>Bacteria</taxon>
        <taxon>Bacillati</taxon>
        <taxon>Actinomycetota</taxon>
        <taxon>Actinomycetes</taxon>
        <taxon>Streptosporangiales</taxon>
        <taxon>Thermomonosporaceae</taxon>
        <taxon>Actinomadura</taxon>
    </lineage>
</organism>
<evidence type="ECO:0000313" key="2">
    <source>
        <dbReference type="EMBL" id="GAA4092997.1"/>
    </source>
</evidence>
<keyword evidence="3" id="KW-1185">Reference proteome</keyword>
<dbReference type="PANTHER" id="PTHR12526">
    <property type="entry name" value="GLYCOSYLTRANSFERASE"/>
    <property type="match status" value="1"/>
</dbReference>
<dbReference type="Proteomes" id="UP001500683">
    <property type="component" value="Unassembled WGS sequence"/>
</dbReference>
<dbReference type="Pfam" id="PF13692">
    <property type="entry name" value="Glyco_trans_1_4"/>
    <property type="match status" value="1"/>
</dbReference>
<dbReference type="EMBL" id="BAAAZG010000047">
    <property type="protein sequence ID" value="GAA4092997.1"/>
    <property type="molecule type" value="Genomic_DNA"/>
</dbReference>
<gene>
    <name evidence="2" type="ORF">GCM10022214_63580</name>
</gene>